<dbReference type="AlphaFoldDB" id="A0A7Y9E2X5"/>
<dbReference type="PANTHER" id="PTHR43294">
    <property type="entry name" value="SODIUM/POTASSIUM-TRANSPORTING ATPASE SUBUNIT ALPHA"/>
    <property type="match status" value="1"/>
</dbReference>
<dbReference type="InterPro" id="IPR018303">
    <property type="entry name" value="ATPase_P-typ_P_site"/>
</dbReference>
<dbReference type="GO" id="GO:0005886">
    <property type="term" value="C:plasma membrane"/>
    <property type="evidence" value="ECO:0007669"/>
    <property type="project" value="UniProtKB-SubCell"/>
</dbReference>
<name>A0A7Y9E2X5_9ACTN</name>
<dbReference type="NCBIfam" id="TIGR01494">
    <property type="entry name" value="ATPase_P-type"/>
    <property type="match status" value="1"/>
</dbReference>
<dbReference type="SFLD" id="SFLDF00027">
    <property type="entry name" value="p-type_atpase"/>
    <property type="match status" value="1"/>
</dbReference>
<dbReference type="InterPro" id="IPR006068">
    <property type="entry name" value="ATPase_P-typ_cation-transptr_C"/>
</dbReference>
<dbReference type="SMART" id="SM00831">
    <property type="entry name" value="Cation_ATPase_N"/>
    <property type="match status" value="1"/>
</dbReference>
<dbReference type="PANTHER" id="PTHR43294:SF21">
    <property type="entry name" value="CATION TRANSPORTING ATPASE"/>
    <property type="match status" value="1"/>
</dbReference>
<dbReference type="SUPFAM" id="SSF81665">
    <property type="entry name" value="Calcium ATPase, transmembrane domain M"/>
    <property type="match status" value="1"/>
</dbReference>
<feature type="transmembrane region" description="Helical" evidence="11">
    <location>
        <begin position="754"/>
        <end position="782"/>
    </location>
</feature>
<evidence type="ECO:0000256" key="10">
    <source>
        <dbReference type="ARBA" id="ARBA00049360"/>
    </source>
</evidence>
<comment type="similarity">
    <text evidence="2">Belongs to the cation transport ATPase (P-type) (TC 3.A.3) family. Type IIA subfamily.</text>
</comment>
<protein>
    <submittedName>
        <fullName evidence="13">Calcium-translocating P-type ATPase</fullName>
    </submittedName>
</protein>
<dbReference type="FunFam" id="3.40.50.1000:FF:000083">
    <property type="entry name" value="Sodium/potassium-transporting ATPase subunit alpha"/>
    <property type="match status" value="1"/>
</dbReference>
<dbReference type="Gene3D" id="3.40.1110.10">
    <property type="entry name" value="Calcium-transporting ATPase, cytoplasmic domain N"/>
    <property type="match status" value="1"/>
</dbReference>
<keyword evidence="3" id="KW-1003">Cell membrane</keyword>
<dbReference type="PRINTS" id="PR00119">
    <property type="entry name" value="CATATPASE"/>
</dbReference>
<dbReference type="SUPFAM" id="SSF56784">
    <property type="entry name" value="HAD-like"/>
    <property type="match status" value="1"/>
</dbReference>
<accession>A0A7Y9E2X5</accession>
<evidence type="ECO:0000256" key="9">
    <source>
        <dbReference type="ARBA" id="ARBA00023136"/>
    </source>
</evidence>
<dbReference type="InterPro" id="IPR023214">
    <property type="entry name" value="HAD_sf"/>
</dbReference>
<dbReference type="Gene3D" id="2.70.150.10">
    <property type="entry name" value="Calcium-transporting ATPase, cytoplasmic transduction domain A"/>
    <property type="match status" value="1"/>
</dbReference>
<dbReference type="InterPro" id="IPR036412">
    <property type="entry name" value="HAD-like_sf"/>
</dbReference>
<dbReference type="Pfam" id="PF00122">
    <property type="entry name" value="E1-E2_ATPase"/>
    <property type="match status" value="1"/>
</dbReference>
<organism evidence="13 14">
    <name type="scientific">Nocardioides panaciterrulae</name>
    <dbReference type="NCBI Taxonomy" id="661492"/>
    <lineage>
        <taxon>Bacteria</taxon>
        <taxon>Bacillati</taxon>
        <taxon>Actinomycetota</taxon>
        <taxon>Actinomycetes</taxon>
        <taxon>Propionibacteriales</taxon>
        <taxon>Nocardioidaceae</taxon>
        <taxon>Nocardioides</taxon>
    </lineage>
</organism>
<feature type="transmembrane region" description="Helical" evidence="11">
    <location>
        <begin position="802"/>
        <end position="825"/>
    </location>
</feature>
<dbReference type="EMBL" id="JACCBG010000001">
    <property type="protein sequence ID" value="NYD40258.1"/>
    <property type="molecule type" value="Genomic_DNA"/>
</dbReference>
<dbReference type="InterPro" id="IPR044492">
    <property type="entry name" value="P_typ_ATPase_HD_dom"/>
</dbReference>
<keyword evidence="9 11" id="KW-0472">Membrane</keyword>
<dbReference type="Pfam" id="PF00690">
    <property type="entry name" value="Cation_ATPase_N"/>
    <property type="match status" value="1"/>
</dbReference>
<dbReference type="PROSITE" id="PS00154">
    <property type="entry name" value="ATPASE_E1_E2"/>
    <property type="match status" value="1"/>
</dbReference>
<dbReference type="PRINTS" id="PR00121">
    <property type="entry name" value="NAKATPASE"/>
</dbReference>
<evidence type="ECO:0000256" key="8">
    <source>
        <dbReference type="ARBA" id="ARBA00022989"/>
    </source>
</evidence>
<feature type="transmembrane region" description="Helical" evidence="11">
    <location>
        <begin position="873"/>
        <end position="891"/>
    </location>
</feature>
<keyword evidence="7" id="KW-1278">Translocase</keyword>
<dbReference type="SFLD" id="SFLDS00003">
    <property type="entry name" value="Haloacid_Dehalogenase"/>
    <property type="match status" value="1"/>
</dbReference>
<keyword evidence="14" id="KW-1185">Reference proteome</keyword>
<feature type="transmembrane region" description="Helical" evidence="11">
    <location>
        <begin position="244"/>
        <end position="269"/>
    </location>
</feature>
<reference evidence="13 14" key="1">
    <citation type="submission" date="2020-07" db="EMBL/GenBank/DDBJ databases">
        <title>Sequencing the genomes of 1000 actinobacteria strains.</title>
        <authorList>
            <person name="Klenk H.-P."/>
        </authorList>
    </citation>
    <scope>NUCLEOTIDE SEQUENCE [LARGE SCALE GENOMIC DNA]</scope>
    <source>
        <strain evidence="13 14">DSM 21350</strain>
    </source>
</reference>
<dbReference type="InterPro" id="IPR001757">
    <property type="entry name" value="P_typ_ATPase"/>
</dbReference>
<evidence type="ECO:0000256" key="6">
    <source>
        <dbReference type="ARBA" id="ARBA00022840"/>
    </source>
</evidence>
<keyword evidence="8 11" id="KW-1133">Transmembrane helix</keyword>
<dbReference type="SUPFAM" id="SSF81653">
    <property type="entry name" value="Calcium ATPase, transduction domain A"/>
    <property type="match status" value="1"/>
</dbReference>
<comment type="catalytic activity">
    <reaction evidence="10">
        <text>ATP + H2O = ADP + phosphate + H(+)</text>
        <dbReference type="Rhea" id="RHEA:13065"/>
        <dbReference type="ChEBI" id="CHEBI:15377"/>
        <dbReference type="ChEBI" id="CHEBI:15378"/>
        <dbReference type="ChEBI" id="CHEBI:30616"/>
        <dbReference type="ChEBI" id="CHEBI:43474"/>
        <dbReference type="ChEBI" id="CHEBI:456216"/>
    </reaction>
</comment>
<dbReference type="Gene3D" id="3.40.50.1000">
    <property type="entry name" value="HAD superfamily/HAD-like"/>
    <property type="match status" value="1"/>
</dbReference>
<keyword evidence="4 11" id="KW-0812">Transmembrane</keyword>
<dbReference type="Pfam" id="PF00689">
    <property type="entry name" value="Cation_ATPase_C"/>
    <property type="match status" value="1"/>
</dbReference>
<feature type="transmembrane region" description="Helical" evidence="11">
    <location>
        <begin position="837"/>
        <end position="861"/>
    </location>
</feature>
<evidence type="ECO:0000313" key="14">
    <source>
        <dbReference type="Proteomes" id="UP000535511"/>
    </source>
</evidence>
<evidence type="ECO:0000256" key="5">
    <source>
        <dbReference type="ARBA" id="ARBA00022741"/>
    </source>
</evidence>
<evidence type="ECO:0000256" key="7">
    <source>
        <dbReference type="ARBA" id="ARBA00022967"/>
    </source>
</evidence>
<evidence type="ECO:0000256" key="4">
    <source>
        <dbReference type="ARBA" id="ARBA00022692"/>
    </source>
</evidence>
<dbReference type="InterPro" id="IPR023298">
    <property type="entry name" value="ATPase_P-typ_TM_dom_sf"/>
</dbReference>
<gene>
    <name evidence="13" type="ORF">BJZ21_000341</name>
</gene>
<dbReference type="InterPro" id="IPR008250">
    <property type="entry name" value="ATPase_P-typ_transduc_dom_A_sf"/>
</dbReference>
<dbReference type="Proteomes" id="UP000535511">
    <property type="component" value="Unassembled WGS sequence"/>
</dbReference>
<dbReference type="Gene3D" id="1.20.1110.10">
    <property type="entry name" value="Calcium-transporting ATPase, transmembrane domain"/>
    <property type="match status" value="1"/>
</dbReference>
<comment type="caution">
    <text evidence="13">The sequence shown here is derived from an EMBL/GenBank/DDBJ whole genome shotgun (WGS) entry which is preliminary data.</text>
</comment>
<evidence type="ECO:0000256" key="3">
    <source>
        <dbReference type="ARBA" id="ARBA00022475"/>
    </source>
</evidence>
<comment type="subcellular location">
    <subcellularLocation>
        <location evidence="1">Cell membrane</location>
        <topology evidence="1">Multi-pass membrane protein</topology>
    </subcellularLocation>
</comment>
<evidence type="ECO:0000256" key="1">
    <source>
        <dbReference type="ARBA" id="ARBA00004651"/>
    </source>
</evidence>
<feature type="domain" description="Cation-transporting P-type ATPase N-terminal" evidence="12">
    <location>
        <begin position="10"/>
        <end position="81"/>
    </location>
</feature>
<dbReference type="InterPro" id="IPR050510">
    <property type="entry name" value="Cation_transp_ATPase_P-type"/>
</dbReference>
<feature type="transmembrane region" description="Helical" evidence="11">
    <location>
        <begin position="289"/>
        <end position="306"/>
    </location>
</feature>
<evidence type="ECO:0000256" key="2">
    <source>
        <dbReference type="ARBA" id="ARBA00005675"/>
    </source>
</evidence>
<keyword evidence="5" id="KW-0547">Nucleotide-binding</keyword>
<evidence type="ECO:0000256" key="11">
    <source>
        <dbReference type="SAM" id="Phobius"/>
    </source>
</evidence>
<sequence length="907" mass="96755">MAEQGRLVDPEEALDRLLRDLRSRPEGLTDREAARRLEVSGRNELVRRARRTWPGQLGRQLVHPLALLLWAAAALAWVGGTPPLSVAIVGVVLLNAGFAFVQERHAERAVEALTEYLPPRATVRRDGEVRSVDARELVPGDVIVVAEGDRVSADARLLEGSVELDISTLTGESLPVLRTPLPGYHHGPLLEARDIVFSGTGCTEGEATAVVFATGMNTELGRIAALSQRSEYTESPLETQVKRVAWLIAAVAVTMGVGFIPLGTLLGGLTLADTVNFAIGLLVANVPEGLLPTITLALAVGVRLLARQGALVKRISAVETLGSTSVICTDKTGTLTLNSMRVVRAWSGDGEHDLTAPPAAPPAAPSDLVRRLAAAGTACNNARWDPADPDRRGGDPTELALLYLADAVGVPVDSGHPTRRAQFHFDPALRRMSTVDEVDDRLLLRCKGAPEEVLPRCSLVANGEGAVPFTEELHLDVAALIDRWARQGLRVLALAERAVAPGELDGLGREAAESGLTLLGLVAMVDPPRPEVRDAVTRCHTAGIRLLVVTGDHGLTARAIARQVGIGTDRTRVVTGAELERMPEADLDALLAENEELIFARSSPEAKLRIGDALQSQGHVVAMTGDGVNDAPALRKASIGVAMGRSGTDVAREAATMVLTDDNFATIVSAVQAGRRVYDNVRKFIVYIFAHATPEVVPFLLYALAGGHIPLPLTVMQILAIDLGTETLPALALGREPAEQGIMERPPRRRGQNVIDAAMLGRAWGLMGGTTALLVIALFLATLVQGGWGWGDSVSSGPLHHVWVQATTMSFLAIVACQIGTAVASRTERASLAQTGLLTNPLLLWGIASELVFAGFVVLLPPLQPVFGTTAPQWWQVALLVPMPFLVWGVDEVWRWSVRRRTAPVEG</sequence>
<dbReference type="SUPFAM" id="SSF81660">
    <property type="entry name" value="Metal cation-transporting ATPase, ATP-binding domain N"/>
    <property type="match status" value="1"/>
</dbReference>
<feature type="transmembrane region" description="Helical" evidence="11">
    <location>
        <begin position="84"/>
        <end position="101"/>
    </location>
</feature>
<dbReference type="GO" id="GO:0005524">
    <property type="term" value="F:ATP binding"/>
    <property type="evidence" value="ECO:0007669"/>
    <property type="project" value="UniProtKB-KW"/>
</dbReference>
<dbReference type="Pfam" id="PF13246">
    <property type="entry name" value="Cation_ATPase"/>
    <property type="match status" value="1"/>
</dbReference>
<dbReference type="SFLD" id="SFLDG00002">
    <property type="entry name" value="C1.7:_P-type_atpase_like"/>
    <property type="match status" value="1"/>
</dbReference>
<dbReference type="RefSeq" id="WP_218851228.1">
    <property type="nucleotide sequence ID" value="NZ_JACCBG010000001.1"/>
</dbReference>
<evidence type="ECO:0000259" key="12">
    <source>
        <dbReference type="SMART" id="SM00831"/>
    </source>
</evidence>
<dbReference type="InterPro" id="IPR004014">
    <property type="entry name" value="ATPase_P-typ_cation-transptr_N"/>
</dbReference>
<feature type="transmembrane region" description="Helical" evidence="11">
    <location>
        <begin position="57"/>
        <end position="78"/>
    </location>
</feature>
<dbReference type="GO" id="GO:0016887">
    <property type="term" value="F:ATP hydrolysis activity"/>
    <property type="evidence" value="ECO:0007669"/>
    <property type="project" value="InterPro"/>
</dbReference>
<evidence type="ECO:0000313" key="13">
    <source>
        <dbReference type="EMBL" id="NYD40258.1"/>
    </source>
</evidence>
<dbReference type="InterPro" id="IPR059000">
    <property type="entry name" value="ATPase_P-type_domA"/>
</dbReference>
<dbReference type="InterPro" id="IPR023299">
    <property type="entry name" value="ATPase_P-typ_cyto_dom_N"/>
</dbReference>
<keyword evidence="6" id="KW-0067">ATP-binding</keyword>
<proteinExistence type="inferred from homology"/>